<dbReference type="Proteomes" id="UP001519503">
    <property type="component" value="Unassembled WGS sequence"/>
</dbReference>
<proteinExistence type="predicted"/>
<organism evidence="2 3">
    <name type="scientific">Fructobacillus parabroussonetiae</name>
    <dbReference type="NCBI Taxonomy" id="2713174"/>
    <lineage>
        <taxon>Bacteria</taxon>
        <taxon>Bacillati</taxon>
        <taxon>Bacillota</taxon>
        <taxon>Bacilli</taxon>
        <taxon>Lactobacillales</taxon>
        <taxon>Lactobacillaceae</taxon>
        <taxon>Fructobacillus</taxon>
    </lineage>
</organism>
<dbReference type="RefSeq" id="WP_213822316.1">
    <property type="nucleotide sequence ID" value="NZ_JAAMFL010000009.1"/>
</dbReference>
<reference evidence="2 3" key="1">
    <citation type="submission" date="2020-02" db="EMBL/GenBank/DDBJ databases">
        <title>Fructobacillus sp. isolated from paper mulberry of Taiwan.</title>
        <authorList>
            <person name="Lin S.-T."/>
        </authorList>
    </citation>
    <scope>NUCLEOTIDE SEQUENCE [LARGE SCALE GENOMIC DNA]</scope>
    <source>
        <strain evidence="2 3">S1-1</strain>
    </source>
</reference>
<sequence>MMHNQDRNDVKNIVQQRPVSAVKWLKRSFAVAFATDMALLTGFSFGLGQKNLVLQQPVSAKTINHSQVTSPFSNATSETLNQNTGVEPTSLSNGTYDLNHTGGLNQKLFTMTVRAQINIRVDGQVVDTRSDYASFQRTFNVQNGIGTWSTYQKQPDYYGVSTDYASRTDDNANSAEFLILNQTNYWNGGMFPGIPNYSTKDFLDKRLTKDRVRFVSNTQWTGDALISSYVNYNVFSLVDPSNSQTDIYGTNGAPLANFHSADGKTWYSDADHDLTHLTFNVDFAGKTSTTSTTKVHTRKIHYELEDGQPIASLPDQLSQVKVIDQKTTNLWLNKIIDQHSSIAADSPDQSWPAVMPDKTFDNGRYVLDRVIDANGHELAQNAIPSKNSFSDQVGDANYTIIYRKATEPIQPIQPIGPNLPKGTINTPAKKLVQNGQNKNKQDLQKFVLPETARTDGNDKRNLILMGAILSMTASVFFLIKTIRDYK</sequence>
<keyword evidence="3" id="KW-1185">Reference proteome</keyword>
<dbReference type="Gene3D" id="2.60.40.4300">
    <property type="match status" value="1"/>
</dbReference>
<keyword evidence="1" id="KW-1133">Transmembrane helix</keyword>
<protein>
    <submittedName>
        <fullName evidence="2">Uncharacterized protein</fullName>
    </submittedName>
</protein>
<keyword evidence="1" id="KW-0812">Transmembrane</keyword>
<evidence type="ECO:0000256" key="1">
    <source>
        <dbReference type="SAM" id="Phobius"/>
    </source>
</evidence>
<dbReference type="EMBL" id="JAAMFL010000009">
    <property type="protein sequence ID" value="MBS9337910.1"/>
    <property type="molecule type" value="Genomic_DNA"/>
</dbReference>
<feature type="transmembrane region" description="Helical" evidence="1">
    <location>
        <begin position="462"/>
        <end position="479"/>
    </location>
</feature>
<evidence type="ECO:0000313" key="3">
    <source>
        <dbReference type="Proteomes" id="UP001519503"/>
    </source>
</evidence>
<evidence type="ECO:0000313" key="2">
    <source>
        <dbReference type="EMBL" id="MBS9337910.1"/>
    </source>
</evidence>
<keyword evidence="1" id="KW-0472">Membrane</keyword>
<gene>
    <name evidence="2" type="ORF">G6R30_05470</name>
</gene>
<accession>A0ABS5QZ36</accession>
<name>A0ABS5QZ36_9LACO</name>
<comment type="caution">
    <text evidence="2">The sequence shown here is derived from an EMBL/GenBank/DDBJ whole genome shotgun (WGS) entry which is preliminary data.</text>
</comment>